<evidence type="ECO:0000256" key="1">
    <source>
        <dbReference type="SAM" id="MobiDB-lite"/>
    </source>
</evidence>
<sequence length="274" mass="30906">MEGTILEVLTQENPVLRLQSQKSGRLTQNPNYIDLAPREVSMSAWDDFNYDNIIAALGNILDHGPVESRVKEDVGGSQLDIEDEDDIDRISDHWFYEVTNKPLKFGSLQLLQQLGMEEVNVSFRLKGAKLKDPVNDNKLLPDWVVYQHSEPNKTNIVVGDSKAEYKSIPWGAASPTALTMNLAIWALAMFALNEGHRPIRSREETLPLNVWWKDVAADGSLTYEHHLTGRTLKKLPKGGEARKRPTHIPDVVPENEREPPVRSTRAATLKRKKG</sequence>
<accession>H0ECI1</accession>
<evidence type="ECO:0000313" key="2">
    <source>
        <dbReference type="EMBL" id="EHL03767.1"/>
    </source>
</evidence>
<dbReference type="AlphaFoldDB" id="H0ECI1"/>
<protein>
    <submittedName>
        <fullName evidence="2">Uncharacterized protein</fullName>
    </submittedName>
</protein>
<dbReference type="Proteomes" id="UP000005446">
    <property type="component" value="Unassembled WGS sequence"/>
</dbReference>
<dbReference type="OrthoDB" id="4367324at2759"/>
<dbReference type="EMBL" id="AGUE01000004">
    <property type="protein sequence ID" value="EHL03767.1"/>
    <property type="molecule type" value="Genomic_DNA"/>
</dbReference>
<organism evidence="2 3">
    <name type="scientific">Glarea lozoyensis (strain ATCC 74030 / MF5533)</name>
    <dbReference type="NCBI Taxonomy" id="1104152"/>
    <lineage>
        <taxon>Eukaryota</taxon>
        <taxon>Fungi</taxon>
        <taxon>Dikarya</taxon>
        <taxon>Ascomycota</taxon>
        <taxon>Pezizomycotina</taxon>
        <taxon>Leotiomycetes</taxon>
        <taxon>Helotiales</taxon>
        <taxon>Helotiaceae</taxon>
        <taxon>Glarea</taxon>
    </lineage>
</organism>
<keyword evidence="3" id="KW-1185">Reference proteome</keyword>
<dbReference type="InParanoid" id="H0ECI1"/>
<name>H0ECI1_GLAL7</name>
<evidence type="ECO:0000313" key="3">
    <source>
        <dbReference type="Proteomes" id="UP000005446"/>
    </source>
</evidence>
<reference evidence="2 3" key="1">
    <citation type="journal article" date="2012" name="Eukaryot. Cell">
        <title>Genome sequence of the fungus Glarea lozoyensis: the first genome sequence of a species from the Helotiaceae family.</title>
        <authorList>
            <person name="Youssar L."/>
            <person name="Gruening B.A."/>
            <person name="Erxleben A."/>
            <person name="Guenther S."/>
            <person name="Huettel W."/>
        </authorList>
    </citation>
    <scope>NUCLEOTIDE SEQUENCE [LARGE SCALE GENOMIC DNA]</scope>
    <source>
        <strain evidence="3">ATCC 74030 / MF5533</strain>
    </source>
</reference>
<gene>
    <name evidence="2" type="ORF">M7I_0119</name>
</gene>
<dbReference type="HOGENOM" id="CLU_079448_0_0_1"/>
<comment type="caution">
    <text evidence="2">The sequence shown here is derived from an EMBL/GenBank/DDBJ whole genome shotgun (WGS) entry which is preliminary data.</text>
</comment>
<proteinExistence type="predicted"/>
<feature type="region of interest" description="Disordered" evidence="1">
    <location>
        <begin position="234"/>
        <end position="274"/>
    </location>
</feature>